<evidence type="ECO:0008006" key="3">
    <source>
        <dbReference type="Google" id="ProtNLM"/>
    </source>
</evidence>
<protein>
    <recommendedName>
        <fullName evidence="3">DUF4177 domain-containing protein</fullName>
    </recommendedName>
</protein>
<name>A0ABX2VD21_9BACL</name>
<reference evidence="1 2" key="1">
    <citation type="submission" date="2016-03" db="EMBL/GenBank/DDBJ databases">
        <authorList>
            <person name="Cho S.-Y."/>
            <person name="Lim S."/>
            <person name="Kim H."/>
            <person name="Soh E.H."/>
            <person name="Moon J.S."/>
        </authorList>
    </citation>
    <scope>NUCLEOTIDE SEQUENCE [LARGE SCALE GENOMIC DNA]</scope>
    <source>
        <strain evidence="1 2">KCTC 3810</strain>
    </source>
</reference>
<proteinExistence type="predicted"/>
<gene>
    <name evidence="1" type="ORF">A3783_06595</name>
</gene>
<dbReference type="RefSeq" id="WP_026833144.1">
    <property type="nucleotide sequence ID" value="NZ_CP085018.1"/>
</dbReference>
<dbReference type="Proteomes" id="UP000078447">
    <property type="component" value="Unassembled WGS sequence"/>
</dbReference>
<accession>A0ABX2VD21</accession>
<organism evidence="1 2">
    <name type="scientific">Exiguobacterium undae</name>
    <dbReference type="NCBI Taxonomy" id="169177"/>
    <lineage>
        <taxon>Bacteria</taxon>
        <taxon>Bacillati</taxon>
        <taxon>Bacillota</taxon>
        <taxon>Bacilli</taxon>
        <taxon>Bacillales</taxon>
        <taxon>Bacillales Family XII. Incertae Sedis</taxon>
        <taxon>Exiguobacterium</taxon>
    </lineage>
</organism>
<keyword evidence="2" id="KW-1185">Reference proteome</keyword>
<evidence type="ECO:0000313" key="2">
    <source>
        <dbReference type="Proteomes" id="UP000078447"/>
    </source>
</evidence>
<comment type="caution">
    <text evidence="1">The sequence shown here is derived from an EMBL/GenBank/DDBJ whole genome shotgun (WGS) entry which is preliminary data.</text>
</comment>
<dbReference type="Pfam" id="PF13783">
    <property type="entry name" value="DUF4177"/>
    <property type="match status" value="1"/>
</dbReference>
<evidence type="ECO:0000313" key="1">
    <source>
        <dbReference type="EMBL" id="OAN15601.1"/>
    </source>
</evidence>
<dbReference type="EMBL" id="LVVL01000001">
    <property type="protein sequence ID" value="OAN15601.1"/>
    <property type="molecule type" value="Genomic_DNA"/>
</dbReference>
<sequence>MFEYQFIRIDFKRLSGNPKEDYRDVITQQAEDGWRFIQLVAPDFVTSGVGVGSYYELIFERPRS</sequence>
<dbReference type="InterPro" id="IPR025234">
    <property type="entry name" value="YjzH-like"/>
</dbReference>